<organism evidence="2 3">
    <name type="scientific">Canavalia gladiata</name>
    <name type="common">Sword bean</name>
    <name type="synonym">Dolichos gladiatus</name>
    <dbReference type="NCBI Taxonomy" id="3824"/>
    <lineage>
        <taxon>Eukaryota</taxon>
        <taxon>Viridiplantae</taxon>
        <taxon>Streptophyta</taxon>
        <taxon>Embryophyta</taxon>
        <taxon>Tracheophyta</taxon>
        <taxon>Spermatophyta</taxon>
        <taxon>Magnoliopsida</taxon>
        <taxon>eudicotyledons</taxon>
        <taxon>Gunneridae</taxon>
        <taxon>Pentapetalae</taxon>
        <taxon>rosids</taxon>
        <taxon>fabids</taxon>
        <taxon>Fabales</taxon>
        <taxon>Fabaceae</taxon>
        <taxon>Papilionoideae</taxon>
        <taxon>50 kb inversion clade</taxon>
        <taxon>NPAAA clade</taxon>
        <taxon>indigoferoid/millettioid clade</taxon>
        <taxon>Phaseoleae</taxon>
        <taxon>Canavalia</taxon>
    </lineage>
</organism>
<comment type="caution">
    <text evidence="2">The sequence shown here is derived from an EMBL/GenBank/DDBJ whole genome shotgun (WGS) entry which is preliminary data.</text>
</comment>
<dbReference type="AlphaFoldDB" id="A0AAN9QGA5"/>
<evidence type="ECO:0000256" key="1">
    <source>
        <dbReference type="SAM" id="Phobius"/>
    </source>
</evidence>
<sequence>MKICLFVIYAFELSTSCALFLLIFIICQWKMRFGILLQETMAWNGGGLRLVEWISGFYCCMGSDAILAEE</sequence>
<reference evidence="2 3" key="1">
    <citation type="submission" date="2024-01" db="EMBL/GenBank/DDBJ databases">
        <title>The genomes of 5 underutilized Papilionoideae crops provide insights into root nodulation and disease resistanc.</title>
        <authorList>
            <person name="Jiang F."/>
        </authorList>
    </citation>
    <scope>NUCLEOTIDE SEQUENCE [LARGE SCALE GENOMIC DNA]</scope>
    <source>
        <strain evidence="2">LVBAO_FW01</strain>
        <tissue evidence="2">Leaves</tissue>
    </source>
</reference>
<feature type="transmembrane region" description="Helical" evidence="1">
    <location>
        <begin position="6"/>
        <end position="27"/>
    </location>
</feature>
<evidence type="ECO:0000313" key="2">
    <source>
        <dbReference type="EMBL" id="KAK7336545.1"/>
    </source>
</evidence>
<proteinExistence type="predicted"/>
<keyword evidence="1" id="KW-0472">Membrane</keyword>
<keyword evidence="1" id="KW-0812">Transmembrane</keyword>
<name>A0AAN9QGA5_CANGL</name>
<accession>A0AAN9QGA5</accession>
<keyword evidence="3" id="KW-1185">Reference proteome</keyword>
<evidence type="ECO:0000313" key="3">
    <source>
        <dbReference type="Proteomes" id="UP001367508"/>
    </source>
</evidence>
<gene>
    <name evidence="2" type="ORF">VNO77_17088</name>
</gene>
<keyword evidence="1" id="KW-1133">Transmembrane helix</keyword>
<dbReference type="EMBL" id="JAYMYQ010000004">
    <property type="protein sequence ID" value="KAK7336545.1"/>
    <property type="molecule type" value="Genomic_DNA"/>
</dbReference>
<protein>
    <submittedName>
        <fullName evidence="2">Uncharacterized protein</fullName>
    </submittedName>
</protein>
<dbReference type="Proteomes" id="UP001367508">
    <property type="component" value="Unassembled WGS sequence"/>
</dbReference>